<dbReference type="Proteomes" id="UP001160148">
    <property type="component" value="Unassembled WGS sequence"/>
</dbReference>
<sequence>MSTIMISHRHELYAPRARTYRTANNDKPRSNKHTSLKITYRLGDIPWRAYVTHISAMNGYIIILQPLPRYPMRATITWKPLVAGDATAMVTAEKSMPLSLVSII</sequence>
<evidence type="ECO:0000313" key="1">
    <source>
        <dbReference type="EMBL" id="CAI6371751.1"/>
    </source>
</evidence>
<reference evidence="1 2" key="1">
    <citation type="submission" date="2023-01" db="EMBL/GenBank/DDBJ databases">
        <authorList>
            <person name="Whitehead M."/>
        </authorList>
    </citation>
    <scope>NUCLEOTIDE SEQUENCE [LARGE SCALE GENOMIC DNA]</scope>
</reference>
<proteinExistence type="predicted"/>
<accession>A0AAV0XX14</accession>
<protein>
    <submittedName>
        <fullName evidence="1">Uncharacterized protein</fullName>
    </submittedName>
</protein>
<dbReference type="EMBL" id="CARXXK010001015">
    <property type="protein sequence ID" value="CAI6371751.1"/>
    <property type="molecule type" value="Genomic_DNA"/>
</dbReference>
<name>A0AAV0XX14_9HEMI</name>
<keyword evidence="2" id="KW-1185">Reference proteome</keyword>
<comment type="caution">
    <text evidence="1">The sequence shown here is derived from an EMBL/GenBank/DDBJ whole genome shotgun (WGS) entry which is preliminary data.</text>
</comment>
<organism evidence="1 2">
    <name type="scientific">Macrosiphum euphorbiae</name>
    <name type="common">potato aphid</name>
    <dbReference type="NCBI Taxonomy" id="13131"/>
    <lineage>
        <taxon>Eukaryota</taxon>
        <taxon>Metazoa</taxon>
        <taxon>Ecdysozoa</taxon>
        <taxon>Arthropoda</taxon>
        <taxon>Hexapoda</taxon>
        <taxon>Insecta</taxon>
        <taxon>Pterygota</taxon>
        <taxon>Neoptera</taxon>
        <taxon>Paraneoptera</taxon>
        <taxon>Hemiptera</taxon>
        <taxon>Sternorrhyncha</taxon>
        <taxon>Aphidomorpha</taxon>
        <taxon>Aphidoidea</taxon>
        <taxon>Aphididae</taxon>
        <taxon>Macrosiphini</taxon>
        <taxon>Macrosiphum</taxon>
    </lineage>
</organism>
<evidence type="ECO:0000313" key="2">
    <source>
        <dbReference type="Proteomes" id="UP001160148"/>
    </source>
</evidence>
<gene>
    <name evidence="1" type="ORF">MEUPH1_LOCUS25717</name>
</gene>
<dbReference type="AlphaFoldDB" id="A0AAV0XX14"/>